<name>A0A3P6EE97_BRAOL</name>
<dbReference type="PANTHER" id="PTHR14379:SF58">
    <property type="entry name" value="NYN DOMAIN-CONTAINING PROTEIN"/>
    <property type="match status" value="1"/>
</dbReference>
<evidence type="ECO:0008006" key="2">
    <source>
        <dbReference type="Google" id="ProtNLM"/>
    </source>
</evidence>
<evidence type="ECO:0000313" key="1">
    <source>
        <dbReference type="EMBL" id="VDD37950.1"/>
    </source>
</evidence>
<dbReference type="PANTHER" id="PTHR14379">
    <property type="entry name" value="LIMKAIN B LKAP"/>
    <property type="match status" value="1"/>
</dbReference>
<dbReference type="InterPro" id="IPR024768">
    <property type="entry name" value="Marf1"/>
</dbReference>
<gene>
    <name evidence="1" type="ORF">BOLC7T43510H</name>
</gene>
<dbReference type="GO" id="GO:0005777">
    <property type="term" value="C:peroxisome"/>
    <property type="evidence" value="ECO:0007669"/>
    <property type="project" value="InterPro"/>
</dbReference>
<proteinExistence type="predicted"/>
<dbReference type="GO" id="GO:0010468">
    <property type="term" value="P:regulation of gene expression"/>
    <property type="evidence" value="ECO:0007669"/>
    <property type="project" value="InterPro"/>
</dbReference>
<dbReference type="AlphaFoldDB" id="A0A3P6EE97"/>
<dbReference type="EMBL" id="LR031876">
    <property type="protein sequence ID" value="VDD37950.1"/>
    <property type="molecule type" value="Genomic_DNA"/>
</dbReference>
<sequence length="560" mass="64416">MFMRQLKKVKTLLADHCTRVFWDVVDFPFPEGLAPETIYHRMKLILEKMGCINHYLSIMAYVNNSEIFPDKSAYEKAGINIVTQRERHRFMLRDIAWWEVDSTFTSSFRFRGKNKITFMVISKRPSLYIILPSKPPCPTNPFPRCFAQVSSWTSPHYVDVMILFILTPDPHARAHRMSVDIVLWAMDHPATYFQPRDLFVFSDNVKVGTDFYNALEALGDRYYNVRVLPPPDLDVSMPHQIFSNHMPRISREEAIGFSSGLASLYNQDFDMSQIHVFWDVQSCPTDISIILPVLREKAYHGRVLLRPYLPYQGDEPLLGYRDDGYARVPSIKVEGVSYAAIARMLLDILFWAMNHDDLPQNLIFISQPSKDIDIVIQALERRDTANQTLLESPCRTLTDLSRKLKRSPVIIFWLVDSCPSNPYEFRNKFSSTLEDKGYADYESVTAYVEEGKNSDEVVNVCRKSGLQVSLSPEGDEFGKFSLMLLDMINWTQASGAPFNFLVISKPFRDAMCDSVFKDVKSRGFNVLFEMVDYMVTFGSSLWSAKSILDTSFSFSSQEHA</sequence>
<organism evidence="1">
    <name type="scientific">Brassica oleracea</name>
    <name type="common">Wild cabbage</name>
    <dbReference type="NCBI Taxonomy" id="3712"/>
    <lineage>
        <taxon>Eukaryota</taxon>
        <taxon>Viridiplantae</taxon>
        <taxon>Streptophyta</taxon>
        <taxon>Embryophyta</taxon>
        <taxon>Tracheophyta</taxon>
        <taxon>Spermatophyta</taxon>
        <taxon>Magnoliopsida</taxon>
        <taxon>eudicotyledons</taxon>
        <taxon>Gunneridae</taxon>
        <taxon>Pentapetalae</taxon>
        <taxon>rosids</taxon>
        <taxon>malvids</taxon>
        <taxon>Brassicales</taxon>
        <taxon>Brassicaceae</taxon>
        <taxon>Brassiceae</taxon>
        <taxon>Brassica</taxon>
    </lineage>
</organism>
<protein>
    <recommendedName>
        <fullName evidence="2">NYN domain-containing protein</fullName>
    </recommendedName>
</protein>
<accession>A0A3P6EE97</accession>
<reference evidence="1" key="1">
    <citation type="submission" date="2018-11" db="EMBL/GenBank/DDBJ databases">
        <authorList>
            <consortium name="Genoscope - CEA"/>
            <person name="William W."/>
        </authorList>
    </citation>
    <scope>NUCLEOTIDE SEQUENCE</scope>
</reference>